<evidence type="ECO:0000256" key="4">
    <source>
        <dbReference type="ARBA" id="ARBA00023033"/>
    </source>
</evidence>
<keyword evidence="3" id="KW-0560">Oxidoreductase</keyword>
<evidence type="ECO:0000313" key="8">
    <source>
        <dbReference type="EMBL" id="SMF12431.1"/>
    </source>
</evidence>
<dbReference type="OrthoDB" id="9779442at2"/>
<evidence type="ECO:0000256" key="5">
    <source>
        <dbReference type="ARBA" id="ARBA00033748"/>
    </source>
</evidence>
<dbReference type="InterPro" id="IPR011251">
    <property type="entry name" value="Luciferase-like_dom"/>
</dbReference>
<evidence type="ECO:0000313" key="9">
    <source>
        <dbReference type="Proteomes" id="UP000192903"/>
    </source>
</evidence>
<reference evidence="9" key="1">
    <citation type="submission" date="2017-04" db="EMBL/GenBank/DDBJ databases">
        <authorList>
            <person name="Varghese N."/>
            <person name="Submissions S."/>
        </authorList>
    </citation>
    <scope>NUCLEOTIDE SEQUENCE [LARGE SCALE GENOMIC DNA]</scope>
    <source>
        <strain evidence="9">B4P</strain>
    </source>
</reference>
<sequence>MAEHWGSRQSERGPGLVLGLLLGGTGQTKKPGTNGPTDNLLDIDAYIEQARQAERGKIHTIFLADSLSTSETSPKPGLEPVTMLSALAAKTSRIGLIASISTSFTEPYNLARQVLSLDHISKGRAGWNLVTSSAGEKNFGKPLPTHDDRYAIAEEFAGVVQALWESWEPDAVTYDERGRQQVDPRKVRRIDWDSKHFKVQGPLGVSRSPQDKPILAQAGSSKEGRQLGARIADVIFTTGLTETEPSIEIYRDFKKRASALGRSPDSIKILPGVAPVIGSTDEEAHRFWRKIIDEIDFEEGRKSLAGQFGGVDFEGIDLDAPIPIEDLPQTADVQGRRSRFGVFRDLVESGKVRTVRDLIVYHSSGAGHWFPIGSVENIADQLQERYERGATDGFNFLAFTLKYELGLTALTDYLIPELQRRGIFHREYQHETLRQNLGV</sequence>
<evidence type="ECO:0000256" key="6">
    <source>
        <dbReference type="PIRSR" id="PIRSR000337-1"/>
    </source>
</evidence>
<name>A0A1X7DCA2_9HYPH</name>
<evidence type="ECO:0000256" key="2">
    <source>
        <dbReference type="ARBA" id="ARBA00022643"/>
    </source>
</evidence>
<comment type="similarity">
    <text evidence="5">Belongs to the NtaA/SnaA/DszA monooxygenase family.</text>
</comment>
<dbReference type="Pfam" id="PF00296">
    <property type="entry name" value="Bac_luciferase"/>
    <property type="match status" value="1"/>
</dbReference>
<organism evidence="8 9">
    <name type="scientific">Xaviernesmea oryzae</name>
    <dbReference type="NCBI Taxonomy" id="464029"/>
    <lineage>
        <taxon>Bacteria</taxon>
        <taxon>Pseudomonadati</taxon>
        <taxon>Pseudomonadota</taxon>
        <taxon>Alphaproteobacteria</taxon>
        <taxon>Hyphomicrobiales</taxon>
        <taxon>Rhizobiaceae</taxon>
        <taxon>Rhizobium/Agrobacterium group</taxon>
        <taxon>Xaviernesmea</taxon>
    </lineage>
</organism>
<dbReference type="AlphaFoldDB" id="A0A1X7DCA2"/>
<keyword evidence="1 6" id="KW-0285">Flavoprotein</keyword>
<dbReference type="NCBIfam" id="TIGR03860">
    <property type="entry name" value="FMN_nitrolo"/>
    <property type="match status" value="1"/>
</dbReference>
<proteinExistence type="inferred from homology"/>
<dbReference type="Gene3D" id="3.20.20.30">
    <property type="entry name" value="Luciferase-like domain"/>
    <property type="match status" value="1"/>
</dbReference>
<feature type="binding site" evidence="6">
    <location>
        <position position="146"/>
    </location>
    <ligand>
        <name>FMN</name>
        <dbReference type="ChEBI" id="CHEBI:58210"/>
    </ligand>
</feature>
<evidence type="ECO:0000256" key="1">
    <source>
        <dbReference type="ARBA" id="ARBA00022630"/>
    </source>
</evidence>
<dbReference type="GO" id="GO:0016705">
    <property type="term" value="F:oxidoreductase activity, acting on paired donors, with incorporation or reduction of molecular oxygen"/>
    <property type="evidence" value="ECO:0007669"/>
    <property type="project" value="InterPro"/>
</dbReference>
<keyword evidence="4 8" id="KW-0503">Monooxygenase</keyword>
<dbReference type="InterPro" id="IPR036661">
    <property type="entry name" value="Luciferase-like_sf"/>
</dbReference>
<dbReference type="STRING" id="464029.SAMN02982989_5340"/>
<keyword evidence="2 6" id="KW-0288">FMN</keyword>
<protein>
    <submittedName>
        <fullName evidence="8">FMN-dependent oxidoreductase, nitrilotriacetate monooxygenase family</fullName>
    </submittedName>
</protein>
<dbReference type="PANTHER" id="PTHR30011:SF16">
    <property type="entry name" value="C2H2 FINGER DOMAIN TRANSCRIPTION FACTOR (EUROFUNG)-RELATED"/>
    <property type="match status" value="1"/>
</dbReference>
<dbReference type="CDD" id="cd01095">
    <property type="entry name" value="Nitrilotriacetate_monoxgenase"/>
    <property type="match status" value="1"/>
</dbReference>
<feature type="binding site" evidence="6">
    <location>
        <position position="150"/>
    </location>
    <ligand>
        <name>FMN</name>
        <dbReference type="ChEBI" id="CHEBI:58210"/>
    </ligand>
</feature>
<evidence type="ECO:0000259" key="7">
    <source>
        <dbReference type="Pfam" id="PF00296"/>
    </source>
</evidence>
<dbReference type="InterPro" id="IPR016215">
    <property type="entry name" value="NTA_MOA"/>
</dbReference>
<dbReference type="GO" id="GO:0004497">
    <property type="term" value="F:monooxygenase activity"/>
    <property type="evidence" value="ECO:0007669"/>
    <property type="project" value="UniProtKB-KW"/>
</dbReference>
<evidence type="ECO:0000256" key="3">
    <source>
        <dbReference type="ARBA" id="ARBA00023002"/>
    </source>
</evidence>
<dbReference type="PANTHER" id="PTHR30011">
    <property type="entry name" value="ALKANESULFONATE MONOOXYGENASE-RELATED"/>
    <property type="match status" value="1"/>
</dbReference>
<feature type="binding site" evidence="6">
    <location>
        <position position="221"/>
    </location>
    <ligand>
        <name>FMN</name>
        <dbReference type="ChEBI" id="CHEBI:58210"/>
    </ligand>
</feature>
<dbReference type="PIRSF" id="PIRSF000337">
    <property type="entry name" value="NTA_MOA"/>
    <property type="match status" value="1"/>
</dbReference>
<dbReference type="RefSeq" id="WP_085420680.1">
    <property type="nucleotide sequence ID" value="NZ_FXAF01000002.1"/>
</dbReference>
<dbReference type="EMBL" id="FXAF01000002">
    <property type="protein sequence ID" value="SMF12431.1"/>
    <property type="molecule type" value="Genomic_DNA"/>
</dbReference>
<gene>
    <name evidence="8" type="ORF">SAMN02982989_5340</name>
</gene>
<dbReference type="InterPro" id="IPR051260">
    <property type="entry name" value="Diverse_substr_monoxygenases"/>
</dbReference>
<feature type="binding site" evidence="6">
    <location>
        <position position="220"/>
    </location>
    <ligand>
        <name>FMN</name>
        <dbReference type="ChEBI" id="CHEBI:58210"/>
    </ligand>
</feature>
<feature type="domain" description="Luciferase-like" evidence="7">
    <location>
        <begin position="37"/>
        <end position="391"/>
    </location>
</feature>
<feature type="binding site" evidence="6">
    <location>
        <position position="65"/>
    </location>
    <ligand>
        <name>FMN</name>
        <dbReference type="ChEBI" id="CHEBI:58210"/>
    </ligand>
</feature>
<keyword evidence="9" id="KW-1185">Reference proteome</keyword>
<dbReference type="Proteomes" id="UP000192903">
    <property type="component" value="Unassembled WGS sequence"/>
</dbReference>
<accession>A0A1X7DCA2</accession>
<dbReference type="SUPFAM" id="SSF51679">
    <property type="entry name" value="Bacterial luciferase-like"/>
    <property type="match status" value="1"/>
</dbReference>